<sequence>MSTEELLVLKFIRKLQDPVPQYVLGCLPAIATIGAAPWDDFTDKLLWLTRCLGCPFTGLFYTCCIKHDVTSLCIYWLPSDRFRHNGDEIQYRPFGIYAMDAGQVEFLNECVAKSSVLERMASLASLYYIIVGIVSGIVRATGPTVCDEDWPSIPLALCWTLPAIFRRTIRKNLVVKDPNKVLTIEIVISLSNFKEEHIKSNLLARVAFTALMSIVVPWSSVFLAYFTPPLFTDITGRDHGGAVILDDISDVA</sequence>
<accession>A0A9W4T2J7</accession>
<proteinExistence type="predicted"/>
<dbReference type="Proteomes" id="UP001153678">
    <property type="component" value="Unassembled WGS sequence"/>
</dbReference>
<gene>
    <name evidence="1" type="ORF">FWILDA_LOCUS14087</name>
</gene>
<evidence type="ECO:0000313" key="1">
    <source>
        <dbReference type="EMBL" id="CAI2189453.1"/>
    </source>
</evidence>
<dbReference type="AlphaFoldDB" id="A0A9W4T2J7"/>
<feature type="non-terminal residue" evidence="1">
    <location>
        <position position="252"/>
    </location>
</feature>
<comment type="caution">
    <text evidence="1">The sequence shown here is derived from an EMBL/GenBank/DDBJ whole genome shotgun (WGS) entry which is preliminary data.</text>
</comment>
<name>A0A9W4T2J7_9GLOM</name>
<dbReference type="EMBL" id="CAMKVN010005833">
    <property type="protein sequence ID" value="CAI2189453.1"/>
    <property type="molecule type" value="Genomic_DNA"/>
</dbReference>
<keyword evidence="2" id="KW-1185">Reference proteome</keyword>
<organism evidence="1 2">
    <name type="scientific">Funneliformis geosporum</name>
    <dbReference type="NCBI Taxonomy" id="1117311"/>
    <lineage>
        <taxon>Eukaryota</taxon>
        <taxon>Fungi</taxon>
        <taxon>Fungi incertae sedis</taxon>
        <taxon>Mucoromycota</taxon>
        <taxon>Glomeromycotina</taxon>
        <taxon>Glomeromycetes</taxon>
        <taxon>Glomerales</taxon>
        <taxon>Glomeraceae</taxon>
        <taxon>Funneliformis</taxon>
    </lineage>
</organism>
<protein>
    <submittedName>
        <fullName evidence="1">5727_t:CDS:1</fullName>
    </submittedName>
</protein>
<reference evidence="1" key="1">
    <citation type="submission" date="2022-08" db="EMBL/GenBank/DDBJ databases">
        <authorList>
            <person name="Kallberg Y."/>
            <person name="Tangrot J."/>
            <person name="Rosling A."/>
        </authorList>
    </citation>
    <scope>NUCLEOTIDE SEQUENCE</scope>
    <source>
        <strain evidence="1">Wild A</strain>
    </source>
</reference>
<dbReference type="OrthoDB" id="2324972at2759"/>
<evidence type="ECO:0000313" key="2">
    <source>
        <dbReference type="Proteomes" id="UP001153678"/>
    </source>
</evidence>